<evidence type="ECO:0000313" key="3">
    <source>
        <dbReference type="Proteomes" id="UP000051581"/>
    </source>
</evidence>
<sequence>MEISVETIDRKDYAAVRTIIADSYENDGPNTDGDEIDMIDRLRESSGYNEKFEVVAKDRNGEIVGHALMVPATVRSATVKFPIVSIVEIGVLHEDQNDGIGQEMVIELETRARLAGYRAVSAVDNSDFFFRNNYVPADNFNILPTVNVDFNANLIKPLFDGALYNKGGKIYYPEEYFGVRSTNY</sequence>
<accession>A0A0R1KXB2</accession>
<reference evidence="2 3" key="1">
    <citation type="journal article" date="2015" name="Genome Announc.">
        <title>Expanding the biotechnology potential of lactobacilli through comparative genomics of 213 strains and associated genera.</title>
        <authorList>
            <person name="Sun Z."/>
            <person name="Harris H.M."/>
            <person name="McCann A."/>
            <person name="Guo C."/>
            <person name="Argimon S."/>
            <person name="Zhang W."/>
            <person name="Yang X."/>
            <person name="Jeffery I.B."/>
            <person name="Cooney J.C."/>
            <person name="Kagawa T.F."/>
            <person name="Liu W."/>
            <person name="Song Y."/>
            <person name="Salvetti E."/>
            <person name="Wrobel A."/>
            <person name="Rasinkangas P."/>
            <person name="Parkhill J."/>
            <person name="Rea M.C."/>
            <person name="O'Sullivan O."/>
            <person name="Ritari J."/>
            <person name="Douillard F.P."/>
            <person name="Paul Ross R."/>
            <person name="Yang R."/>
            <person name="Briner A.E."/>
            <person name="Felis G.E."/>
            <person name="de Vos W.M."/>
            <person name="Barrangou R."/>
            <person name="Klaenhammer T.R."/>
            <person name="Caufield P.W."/>
            <person name="Cui Y."/>
            <person name="Zhang H."/>
            <person name="O'Toole P.W."/>
        </authorList>
    </citation>
    <scope>NUCLEOTIDE SEQUENCE [LARGE SCALE GENOMIC DNA]</scope>
    <source>
        <strain evidence="2 3">DSM 19904</strain>
    </source>
</reference>
<dbReference type="Pfam" id="PF00583">
    <property type="entry name" value="Acetyltransf_1"/>
    <property type="match status" value="1"/>
</dbReference>
<dbReference type="PATRIC" id="fig|1423808.3.peg.2241"/>
<dbReference type="SUPFAM" id="SSF55729">
    <property type="entry name" value="Acyl-CoA N-acyltransferases (Nat)"/>
    <property type="match status" value="1"/>
</dbReference>
<dbReference type="PROSITE" id="PS51186">
    <property type="entry name" value="GNAT"/>
    <property type="match status" value="1"/>
</dbReference>
<gene>
    <name evidence="2" type="ORF">FD17_GL002212</name>
</gene>
<dbReference type="AlphaFoldDB" id="A0A0R1KXB2"/>
<dbReference type="CDD" id="cd04301">
    <property type="entry name" value="NAT_SF"/>
    <property type="match status" value="1"/>
</dbReference>
<dbReference type="OrthoDB" id="9797178at2"/>
<dbReference type="Proteomes" id="UP000051581">
    <property type="component" value="Unassembled WGS sequence"/>
</dbReference>
<dbReference type="InterPro" id="IPR000182">
    <property type="entry name" value="GNAT_dom"/>
</dbReference>
<name>A0A0R1KXB2_9LACO</name>
<dbReference type="InterPro" id="IPR016181">
    <property type="entry name" value="Acyl_CoA_acyltransferase"/>
</dbReference>
<evidence type="ECO:0000313" key="2">
    <source>
        <dbReference type="EMBL" id="KRK86051.1"/>
    </source>
</evidence>
<protein>
    <submittedName>
        <fullName evidence="2">N-acetyltransferase GCN5</fullName>
    </submittedName>
</protein>
<keyword evidence="2" id="KW-0808">Transferase</keyword>
<dbReference type="GO" id="GO:0016747">
    <property type="term" value="F:acyltransferase activity, transferring groups other than amino-acyl groups"/>
    <property type="evidence" value="ECO:0007669"/>
    <property type="project" value="InterPro"/>
</dbReference>
<feature type="domain" description="N-acetyltransferase" evidence="1">
    <location>
        <begin position="3"/>
        <end position="184"/>
    </location>
</feature>
<evidence type="ECO:0000259" key="1">
    <source>
        <dbReference type="PROSITE" id="PS51186"/>
    </source>
</evidence>
<comment type="caution">
    <text evidence="2">The sequence shown here is derived from an EMBL/GenBank/DDBJ whole genome shotgun (WGS) entry which is preliminary data.</text>
</comment>
<dbReference type="RefSeq" id="WP_057826570.1">
    <property type="nucleotide sequence ID" value="NZ_AZEA01000052.1"/>
</dbReference>
<dbReference type="Gene3D" id="3.40.630.30">
    <property type="match status" value="1"/>
</dbReference>
<proteinExistence type="predicted"/>
<dbReference type="EMBL" id="AZEA01000052">
    <property type="protein sequence ID" value="KRK86051.1"/>
    <property type="molecule type" value="Genomic_DNA"/>
</dbReference>
<keyword evidence="3" id="KW-1185">Reference proteome</keyword>
<organism evidence="2 3">
    <name type="scientific">Lentilactobacillus sunkii DSM 19904</name>
    <dbReference type="NCBI Taxonomy" id="1423808"/>
    <lineage>
        <taxon>Bacteria</taxon>
        <taxon>Bacillati</taxon>
        <taxon>Bacillota</taxon>
        <taxon>Bacilli</taxon>
        <taxon>Lactobacillales</taxon>
        <taxon>Lactobacillaceae</taxon>
        <taxon>Lentilactobacillus</taxon>
    </lineage>
</organism>